<sequence length="231" mass="25369">MEGEVSDKDSWMPEGWVKKQSHWPSKGKFPGKVDKEPIRMQENNGDGSEEPIRMQENNGDGSEEPSWMQEMTGGNHGNLETSGAVEEKDQKLCVSGKEPIRMQEKNGDGSGGDLRAATYSPGVNHSSEEPSWIQGRVKDGSGVTSEAAEPALEEQITTLRMGDGSGETSEAKQPMEGEDSNNWMPKGWVEKQSQRPLKGKFPGRVDKELGQHSIICIEGFVNEYAKAGLQF</sequence>
<dbReference type="Proteomes" id="UP000653305">
    <property type="component" value="Unassembled WGS sequence"/>
</dbReference>
<gene>
    <name evidence="2" type="ORF">PHJA_001208100</name>
</gene>
<name>A0A830BT74_9LAMI</name>
<dbReference type="AlphaFoldDB" id="A0A830BT74"/>
<proteinExistence type="predicted"/>
<feature type="compositionally biased region" description="Basic and acidic residues" evidence="1">
    <location>
        <begin position="1"/>
        <end position="11"/>
    </location>
</feature>
<evidence type="ECO:0000313" key="2">
    <source>
        <dbReference type="EMBL" id="GFP90640.1"/>
    </source>
</evidence>
<evidence type="ECO:0000256" key="1">
    <source>
        <dbReference type="SAM" id="MobiDB-lite"/>
    </source>
</evidence>
<reference evidence="2" key="1">
    <citation type="submission" date="2020-07" db="EMBL/GenBank/DDBJ databases">
        <title>Ethylene signaling mediates host invasion by parasitic plants.</title>
        <authorList>
            <person name="Yoshida S."/>
        </authorList>
    </citation>
    <scope>NUCLEOTIDE SEQUENCE</scope>
    <source>
        <strain evidence="2">Okayama</strain>
    </source>
</reference>
<comment type="caution">
    <text evidence="2">The sequence shown here is derived from an EMBL/GenBank/DDBJ whole genome shotgun (WGS) entry which is preliminary data.</text>
</comment>
<keyword evidence="3" id="KW-1185">Reference proteome</keyword>
<protein>
    <submittedName>
        <fullName evidence="2">Uncharacterized protein</fullName>
    </submittedName>
</protein>
<dbReference type="EMBL" id="BMAC01000222">
    <property type="protein sequence ID" value="GFP90640.1"/>
    <property type="molecule type" value="Genomic_DNA"/>
</dbReference>
<accession>A0A830BT74</accession>
<organism evidence="2 3">
    <name type="scientific">Phtheirospermum japonicum</name>
    <dbReference type="NCBI Taxonomy" id="374723"/>
    <lineage>
        <taxon>Eukaryota</taxon>
        <taxon>Viridiplantae</taxon>
        <taxon>Streptophyta</taxon>
        <taxon>Embryophyta</taxon>
        <taxon>Tracheophyta</taxon>
        <taxon>Spermatophyta</taxon>
        <taxon>Magnoliopsida</taxon>
        <taxon>eudicotyledons</taxon>
        <taxon>Gunneridae</taxon>
        <taxon>Pentapetalae</taxon>
        <taxon>asterids</taxon>
        <taxon>lamiids</taxon>
        <taxon>Lamiales</taxon>
        <taxon>Orobanchaceae</taxon>
        <taxon>Orobanchaceae incertae sedis</taxon>
        <taxon>Phtheirospermum</taxon>
    </lineage>
</organism>
<evidence type="ECO:0000313" key="3">
    <source>
        <dbReference type="Proteomes" id="UP000653305"/>
    </source>
</evidence>
<feature type="compositionally biased region" description="Basic and acidic residues" evidence="1">
    <location>
        <begin position="98"/>
        <end position="107"/>
    </location>
</feature>
<feature type="region of interest" description="Disordered" evidence="1">
    <location>
        <begin position="1"/>
        <end position="186"/>
    </location>
</feature>